<keyword evidence="6 11" id="KW-0378">Hydrolase</keyword>
<comment type="similarity">
    <text evidence="1 11">Belongs to the peptidase M48B family.</text>
</comment>
<evidence type="ECO:0000256" key="6">
    <source>
        <dbReference type="ARBA" id="ARBA00022801"/>
    </source>
</evidence>
<dbReference type="PANTHER" id="PTHR43221:SF2">
    <property type="entry name" value="PROTEASE HTPX HOMOLOG"/>
    <property type="match status" value="1"/>
</dbReference>
<dbReference type="GO" id="GO:0005886">
    <property type="term" value="C:plasma membrane"/>
    <property type="evidence" value="ECO:0007669"/>
    <property type="project" value="UniProtKB-SubCell"/>
</dbReference>
<dbReference type="AlphaFoldDB" id="A0A2U9IGV5"/>
<gene>
    <name evidence="11" type="primary">htpX</name>
    <name evidence="13" type="ORF">DFR85_11955</name>
</gene>
<dbReference type="KEGG" id="abri:DFR85_11955"/>
<evidence type="ECO:0000256" key="1">
    <source>
        <dbReference type="ARBA" id="ARBA00009779"/>
    </source>
</evidence>
<feature type="transmembrane region" description="Helical" evidence="11">
    <location>
        <begin position="159"/>
        <end position="178"/>
    </location>
</feature>
<evidence type="ECO:0000256" key="7">
    <source>
        <dbReference type="ARBA" id="ARBA00022833"/>
    </source>
</evidence>
<evidence type="ECO:0000313" key="14">
    <source>
        <dbReference type="Proteomes" id="UP000248044"/>
    </source>
</evidence>
<keyword evidence="14" id="KW-1185">Reference proteome</keyword>
<dbReference type="EC" id="3.4.24.-" evidence="11"/>
<keyword evidence="4 11" id="KW-0812">Transmembrane</keyword>
<dbReference type="InterPro" id="IPR001915">
    <property type="entry name" value="Peptidase_M48"/>
</dbReference>
<keyword evidence="8 11" id="KW-1133">Transmembrane helix</keyword>
<feature type="binding site" evidence="11">
    <location>
        <position position="137"/>
    </location>
    <ligand>
        <name>Zn(2+)</name>
        <dbReference type="ChEBI" id="CHEBI:29105"/>
        <note>catalytic</note>
    </ligand>
</feature>
<name>A0A2U9IGV5_9CREN</name>
<dbReference type="Gene3D" id="3.30.2010.10">
    <property type="entry name" value="Metalloproteases ('zincins'), catalytic domain"/>
    <property type="match status" value="1"/>
</dbReference>
<dbReference type="CDD" id="cd07338">
    <property type="entry name" value="M48B_HtpX_like"/>
    <property type="match status" value="1"/>
</dbReference>
<evidence type="ECO:0000256" key="3">
    <source>
        <dbReference type="ARBA" id="ARBA00022670"/>
    </source>
</evidence>
<dbReference type="GO" id="GO:0004222">
    <property type="term" value="F:metalloendopeptidase activity"/>
    <property type="evidence" value="ECO:0007669"/>
    <property type="project" value="UniProtKB-UniRule"/>
</dbReference>
<protein>
    <recommendedName>
        <fullName evidence="11">Protease HtpX homolog</fullName>
        <ecNumber evidence="11">3.4.24.-</ecNumber>
    </recommendedName>
</protein>
<evidence type="ECO:0000256" key="9">
    <source>
        <dbReference type="ARBA" id="ARBA00023049"/>
    </source>
</evidence>
<evidence type="ECO:0000256" key="11">
    <source>
        <dbReference type="HAMAP-Rule" id="MF_00188"/>
    </source>
</evidence>
<dbReference type="OrthoDB" id="28389at2157"/>
<dbReference type="GO" id="GO:0008270">
    <property type="term" value="F:zinc ion binding"/>
    <property type="evidence" value="ECO:0007669"/>
    <property type="project" value="UniProtKB-UniRule"/>
</dbReference>
<comment type="cofactor">
    <cofactor evidence="11">
        <name>Zn(2+)</name>
        <dbReference type="ChEBI" id="CHEBI:29105"/>
    </cofactor>
    <text evidence="11">Binds 1 zinc ion per subunit.</text>
</comment>
<dbReference type="HAMAP" id="MF_00188">
    <property type="entry name" value="Pept_M48_protease_HtpX"/>
    <property type="match status" value="1"/>
</dbReference>
<dbReference type="GO" id="GO:0006508">
    <property type="term" value="P:proteolysis"/>
    <property type="evidence" value="ECO:0007669"/>
    <property type="project" value="UniProtKB-KW"/>
</dbReference>
<organism evidence="13 14">
    <name type="scientific">Acidianus brierleyi</name>
    <dbReference type="NCBI Taxonomy" id="41673"/>
    <lineage>
        <taxon>Archaea</taxon>
        <taxon>Thermoproteota</taxon>
        <taxon>Thermoprotei</taxon>
        <taxon>Sulfolobales</taxon>
        <taxon>Sulfolobaceae</taxon>
        <taxon>Acidianus</taxon>
    </lineage>
</organism>
<evidence type="ECO:0000256" key="4">
    <source>
        <dbReference type="ARBA" id="ARBA00022692"/>
    </source>
</evidence>
<feature type="binding site" evidence="11">
    <location>
        <position position="141"/>
    </location>
    <ligand>
        <name>Zn(2+)</name>
        <dbReference type="ChEBI" id="CHEBI:29105"/>
        <note>catalytic</note>
    </ligand>
</feature>
<keyword evidence="3 11" id="KW-0645">Protease</keyword>
<feature type="transmembrane region" description="Helical" evidence="11">
    <location>
        <begin position="38"/>
        <end position="59"/>
    </location>
</feature>
<dbReference type="PANTHER" id="PTHR43221">
    <property type="entry name" value="PROTEASE HTPX"/>
    <property type="match status" value="1"/>
</dbReference>
<evidence type="ECO:0000256" key="5">
    <source>
        <dbReference type="ARBA" id="ARBA00022723"/>
    </source>
</evidence>
<keyword evidence="2 11" id="KW-1003">Cell membrane</keyword>
<dbReference type="GeneID" id="36832881"/>
<dbReference type="InterPro" id="IPR022919">
    <property type="entry name" value="Pept_M48_protease_HtpX"/>
</dbReference>
<feature type="domain" description="Peptidase M48" evidence="12">
    <location>
        <begin position="75"/>
        <end position="302"/>
    </location>
</feature>
<evidence type="ECO:0000256" key="10">
    <source>
        <dbReference type="ARBA" id="ARBA00023136"/>
    </source>
</evidence>
<feature type="transmembrane region" description="Helical" evidence="11">
    <location>
        <begin position="184"/>
        <end position="211"/>
    </location>
</feature>
<dbReference type="Pfam" id="PF01435">
    <property type="entry name" value="Peptidase_M48"/>
    <property type="match status" value="1"/>
</dbReference>
<dbReference type="EMBL" id="CP029289">
    <property type="protein sequence ID" value="AWR95205.1"/>
    <property type="molecule type" value="Genomic_DNA"/>
</dbReference>
<evidence type="ECO:0000259" key="12">
    <source>
        <dbReference type="Pfam" id="PF01435"/>
    </source>
</evidence>
<feature type="transmembrane region" description="Helical" evidence="11">
    <location>
        <begin position="12"/>
        <end position="32"/>
    </location>
</feature>
<feature type="binding site" evidence="11">
    <location>
        <position position="216"/>
    </location>
    <ligand>
        <name>Zn(2+)</name>
        <dbReference type="ChEBI" id="CHEBI:29105"/>
        <note>catalytic</note>
    </ligand>
</feature>
<sequence length="309" mass="35109">MSVESELKLKIFVSIILTIISEIVIISLIVSILRLPLFLIGVFLGLLWLIQWLISPYLVARDAYEVTPIDPYYSWVYSIVKNVSRKSNIKTPRIFIVNEPFPNAFAYGNYVSGKRIGITKPLLSILTPEELEAVIGHEIGHIKHADVEIGMAIGLVPSIIGYLGMLLINTGLIFFLFIEDISDIIFAIILISLGSLMLAITFFIQIFVLWFNRLRESYADMYSVKILGKRAYYLATALAKIEIYMKNIRIDPFTGIIVTATPVKVTSNDPNLLLEEWLHKKISPFSDIFDTHPHPAKRVKMIFELLSLY</sequence>
<dbReference type="InterPro" id="IPR050083">
    <property type="entry name" value="HtpX_protease"/>
</dbReference>
<keyword evidence="10 11" id="KW-0472">Membrane</keyword>
<dbReference type="Proteomes" id="UP000248044">
    <property type="component" value="Chromosome"/>
</dbReference>
<comment type="subcellular location">
    <subcellularLocation>
        <location evidence="11">Cell membrane</location>
        <topology evidence="11">Multi-pass membrane protein</topology>
    </subcellularLocation>
</comment>
<keyword evidence="9 11" id="KW-0482">Metalloprotease</keyword>
<evidence type="ECO:0000256" key="2">
    <source>
        <dbReference type="ARBA" id="ARBA00022475"/>
    </source>
</evidence>
<accession>A0A2U9IGV5</accession>
<feature type="active site" evidence="11">
    <location>
        <position position="138"/>
    </location>
</feature>
<reference evidence="13 14" key="1">
    <citation type="submission" date="2018-05" db="EMBL/GenBank/DDBJ databases">
        <title>Complete Genome Sequences of Extremely Thermoacidophilic, Metal-Mobilizing Type-Strain Members of the Archaeal Family Sulfolobaceae: Acidianus brierleyi DSM-1651T, Acidianus sulfidivorans DSM-18786T, Metallosphaera hakonensis DSM-7519T, and Metallosphaera prunae DSM-10039T.</title>
        <authorList>
            <person name="Counts J.A."/>
            <person name="Kelly R.M."/>
        </authorList>
    </citation>
    <scope>NUCLEOTIDE SEQUENCE [LARGE SCALE GENOMIC DNA]</scope>
    <source>
        <strain evidence="13 14">DSM 1651</strain>
    </source>
</reference>
<proteinExistence type="inferred from homology"/>
<evidence type="ECO:0000313" key="13">
    <source>
        <dbReference type="EMBL" id="AWR95205.1"/>
    </source>
</evidence>
<keyword evidence="7 11" id="KW-0862">Zinc</keyword>
<dbReference type="RefSeq" id="WP_110271086.1">
    <property type="nucleotide sequence ID" value="NZ_CP029289.2"/>
</dbReference>
<keyword evidence="5 11" id="KW-0479">Metal-binding</keyword>
<evidence type="ECO:0000256" key="8">
    <source>
        <dbReference type="ARBA" id="ARBA00022989"/>
    </source>
</evidence>